<reference evidence="9 10" key="1">
    <citation type="journal article" date="2011" name="Genome Biol.">
        <title>Genome sequence of the insect pathogenic fungus Cordyceps militaris, a valued traditional Chinese medicine.</title>
        <authorList>
            <person name="Zheng P."/>
            <person name="Xia Y."/>
            <person name="Xiao G."/>
            <person name="Xiong C."/>
            <person name="Hu X."/>
            <person name="Zhang S."/>
            <person name="Zheng H."/>
            <person name="Huang Y."/>
            <person name="Zhou Y."/>
            <person name="Wang S."/>
            <person name="Zhao G.P."/>
            <person name="Liu X."/>
            <person name="St Leger R.J."/>
            <person name="Wang C."/>
        </authorList>
    </citation>
    <scope>NUCLEOTIDE SEQUENCE [LARGE SCALE GENOMIC DNA]</scope>
    <source>
        <strain evidence="9 10">CM01</strain>
    </source>
</reference>
<dbReference type="VEuPathDB" id="FungiDB:CCM_05578"/>
<feature type="transmembrane region" description="Helical" evidence="7">
    <location>
        <begin position="375"/>
        <end position="393"/>
    </location>
</feature>
<dbReference type="GO" id="GO:0022857">
    <property type="term" value="F:transmembrane transporter activity"/>
    <property type="evidence" value="ECO:0007669"/>
    <property type="project" value="InterPro"/>
</dbReference>
<protein>
    <submittedName>
        <fullName evidence="9">Allantoin permease</fullName>
    </submittedName>
</protein>
<gene>
    <name evidence="9" type="ORF">CCM_05578</name>
</gene>
<evidence type="ECO:0000256" key="7">
    <source>
        <dbReference type="SAM" id="Phobius"/>
    </source>
</evidence>
<feature type="transmembrane region" description="Helical" evidence="7">
    <location>
        <begin position="344"/>
        <end position="363"/>
    </location>
</feature>
<dbReference type="FunCoup" id="G3JKI1">
    <property type="interactions" value="112"/>
</dbReference>
<dbReference type="InParanoid" id="G3JKI1"/>
<dbReference type="Gene3D" id="1.20.1250.20">
    <property type="entry name" value="MFS general substrate transporter like domains"/>
    <property type="match status" value="2"/>
</dbReference>
<dbReference type="GeneID" id="18167596"/>
<proteinExistence type="predicted"/>
<feature type="transmembrane region" description="Helical" evidence="7">
    <location>
        <begin position="181"/>
        <end position="201"/>
    </location>
</feature>
<evidence type="ECO:0000256" key="4">
    <source>
        <dbReference type="ARBA" id="ARBA00022989"/>
    </source>
</evidence>
<evidence type="ECO:0000256" key="2">
    <source>
        <dbReference type="ARBA" id="ARBA00022448"/>
    </source>
</evidence>
<feature type="region of interest" description="Disordered" evidence="6">
    <location>
        <begin position="1"/>
        <end position="28"/>
    </location>
</feature>
<feature type="transmembrane region" description="Helical" evidence="7">
    <location>
        <begin position="438"/>
        <end position="459"/>
    </location>
</feature>
<evidence type="ECO:0000256" key="6">
    <source>
        <dbReference type="SAM" id="MobiDB-lite"/>
    </source>
</evidence>
<dbReference type="EMBL" id="JH126402">
    <property type="protein sequence ID" value="EGX91420.1"/>
    <property type="molecule type" value="Genomic_DNA"/>
</dbReference>
<feature type="compositionally biased region" description="Basic and acidic residues" evidence="6">
    <location>
        <begin position="11"/>
        <end position="23"/>
    </location>
</feature>
<keyword evidence="5 7" id="KW-0472">Membrane</keyword>
<sequence>MELDQLPKVGYSHDDDANHDPEPAKPTVKASDLDAALQFINYDSNDMPPMSEDDERRLVRKIDLSIVPLMFNYANIMGLQQDTNINGNQFSQLALVFYVSYLVFEFPTGYLMQILPTAKYLGANIICWGIMVACTAVARSWGPLVALRVLLGCFEAAVAPALILITAMWYKKSEQPLRVGIWYLGTSIGQMVGSATSFGFQHYKGSTFKSWQIMFLVFGLITIALGVLIVLIMPDNPMVSRLSETEKKWAISRLRENMTGIENRSFKRYQVIECLRDPQTWILSMAVLASDIPNGFTSTYSSTVIKTFGFTSEVSALMGIPSGAFTSILIIASSSLAGKYNIRGWLSVGFLVFSTIGSCLLSFLPANGYVAGKMAGTYLTSCNSPSLALMYSYASANFSGHTKKVTLNAILLASFCIGNIIGPLTFRDKDKPEYIPAKIAMVITNAFSALCMFALVMYYKRENRRRDRVYGGLEHVENSEFFNLTDRENMEFRYSL</sequence>
<evidence type="ECO:0000259" key="8">
    <source>
        <dbReference type="PROSITE" id="PS50850"/>
    </source>
</evidence>
<dbReference type="KEGG" id="cmt:CCM_05578"/>
<dbReference type="InterPro" id="IPR036259">
    <property type="entry name" value="MFS_trans_sf"/>
</dbReference>
<accession>G3JKI1</accession>
<evidence type="ECO:0000256" key="3">
    <source>
        <dbReference type="ARBA" id="ARBA00022692"/>
    </source>
</evidence>
<feature type="transmembrane region" description="Helical" evidence="7">
    <location>
        <begin position="118"/>
        <end position="138"/>
    </location>
</feature>
<dbReference type="InterPro" id="IPR020846">
    <property type="entry name" value="MFS_dom"/>
</dbReference>
<feature type="transmembrane region" description="Helical" evidence="7">
    <location>
        <begin position="213"/>
        <end position="233"/>
    </location>
</feature>
<dbReference type="SUPFAM" id="SSF103473">
    <property type="entry name" value="MFS general substrate transporter"/>
    <property type="match status" value="1"/>
</dbReference>
<feature type="domain" description="Major facilitator superfamily (MFS) profile" evidence="8">
    <location>
        <begin position="49"/>
        <end position="463"/>
    </location>
</feature>
<dbReference type="HOGENOM" id="CLU_001265_0_5_1"/>
<dbReference type="PANTHER" id="PTHR43791:SF40">
    <property type="entry name" value="THIAMINE PATHWAY TRANSPORTER THI73"/>
    <property type="match status" value="1"/>
</dbReference>
<dbReference type="AlphaFoldDB" id="G3JKI1"/>
<evidence type="ECO:0000313" key="9">
    <source>
        <dbReference type="EMBL" id="EGX91420.1"/>
    </source>
</evidence>
<keyword evidence="2" id="KW-0813">Transport</keyword>
<feature type="transmembrane region" description="Helical" evidence="7">
    <location>
        <begin position="93"/>
        <end position="112"/>
    </location>
</feature>
<evidence type="ECO:0000256" key="5">
    <source>
        <dbReference type="ARBA" id="ARBA00023136"/>
    </source>
</evidence>
<dbReference type="Proteomes" id="UP000001610">
    <property type="component" value="Unassembled WGS sequence"/>
</dbReference>
<evidence type="ECO:0000313" key="10">
    <source>
        <dbReference type="Proteomes" id="UP000001610"/>
    </source>
</evidence>
<evidence type="ECO:0000256" key="1">
    <source>
        <dbReference type="ARBA" id="ARBA00004141"/>
    </source>
</evidence>
<keyword evidence="4 7" id="KW-1133">Transmembrane helix</keyword>
<feature type="transmembrane region" description="Helical" evidence="7">
    <location>
        <begin position="405"/>
        <end position="426"/>
    </location>
</feature>
<comment type="subcellular location">
    <subcellularLocation>
        <location evidence="1">Membrane</location>
        <topology evidence="1">Multi-pass membrane protein</topology>
    </subcellularLocation>
</comment>
<organism evidence="9 10">
    <name type="scientific">Cordyceps militaris (strain CM01)</name>
    <name type="common">Caterpillar fungus</name>
    <dbReference type="NCBI Taxonomy" id="983644"/>
    <lineage>
        <taxon>Eukaryota</taxon>
        <taxon>Fungi</taxon>
        <taxon>Dikarya</taxon>
        <taxon>Ascomycota</taxon>
        <taxon>Pezizomycotina</taxon>
        <taxon>Sordariomycetes</taxon>
        <taxon>Hypocreomycetidae</taxon>
        <taxon>Hypocreales</taxon>
        <taxon>Cordycipitaceae</taxon>
        <taxon>Cordyceps</taxon>
    </lineage>
</organism>
<dbReference type="OMA" id="INYASVM"/>
<feature type="transmembrane region" description="Helical" evidence="7">
    <location>
        <begin position="145"/>
        <end position="169"/>
    </location>
</feature>
<dbReference type="Pfam" id="PF07690">
    <property type="entry name" value="MFS_1"/>
    <property type="match status" value="1"/>
</dbReference>
<dbReference type="PANTHER" id="PTHR43791">
    <property type="entry name" value="PERMEASE-RELATED"/>
    <property type="match status" value="1"/>
</dbReference>
<dbReference type="RefSeq" id="XP_006670785.1">
    <property type="nucleotide sequence ID" value="XM_006670722.1"/>
</dbReference>
<name>G3JKI1_CORMM</name>
<dbReference type="OrthoDB" id="6730379at2759"/>
<feature type="transmembrane region" description="Helical" evidence="7">
    <location>
        <begin position="314"/>
        <end position="332"/>
    </location>
</feature>
<keyword evidence="10" id="KW-1185">Reference proteome</keyword>
<keyword evidence="3 7" id="KW-0812">Transmembrane</keyword>
<dbReference type="eggNOG" id="KOG2533">
    <property type="taxonomic scope" value="Eukaryota"/>
</dbReference>
<dbReference type="GO" id="GO:0016020">
    <property type="term" value="C:membrane"/>
    <property type="evidence" value="ECO:0007669"/>
    <property type="project" value="UniProtKB-SubCell"/>
</dbReference>
<dbReference type="InterPro" id="IPR011701">
    <property type="entry name" value="MFS"/>
</dbReference>
<dbReference type="PROSITE" id="PS50850">
    <property type="entry name" value="MFS"/>
    <property type="match status" value="1"/>
</dbReference>